<proteinExistence type="predicted"/>
<keyword evidence="2" id="KW-0472">Membrane</keyword>
<feature type="transmembrane region" description="Helical" evidence="2">
    <location>
        <begin position="232"/>
        <end position="250"/>
    </location>
</feature>
<dbReference type="EMBL" id="CAFZ01000288">
    <property type="protein sequence ID" value="CCA74187.1"/>
    <property type="molecule type" value="Genomic_DNA"/>
</dbReference>
<feature type="transmembrane region" description="Helical" evidence="2">
    <location>
        <begin position="170"/>
        <end position="190"/>
    </location>
</feature>
<comment type="caution">
    <text evidence="4">The sequence shown here is derived from an EMBL/GenBank/DDBJ whole genome shotgun (WGS) entry which is preliminary data.</text>
</comment>
<feature type="transmembrane region" description="Helical" evidence="2">
    <location>
        <begin position="34"/>
        <end position="51"/>
    </location>
</feature>
<sequence length="396" mass="44135">MVAFDGGSAWAATSMLEKTFTIADLLQIAYNLRISTYFTAASGVLLLYDYLLTLPGEIEHVWSAKLSLPTVLFYVNRYVPMPVLLLGVFHVSPFHAPQSLLLFLSYSSSWLLLLRVVALYQGQVILQCILYAAFVLSHTSALVFVVSGLVPNWDAVFYSKILKICSFDDVKYFAGVYFSLIPFEFLLVALQINHLIRHQHLLRPQAATATTQTRAAASLPHLLRTIYFDGSLYFLVVVALRLSAGFIVAYMGPSLWYMASWTEYSLSSLMVSRLFLHLRQVAARNPETLPVTTMATHNESESKTRFSSDGATMHESHDGKSRAPLSTIISVPLSAIPEDVQPVGELSRFTMRSFENGADKFAPRALASPQTPDPTYKTADLTPWKEKKPLPPLPPF</sequence>
<keyword evidence="2" id="KW-1133">Transmembrane helix</keyword>
<feature type="domain" description="DUF6533" evidence="3">
    <location>
        <begin position="37"/>
        <end position="81"/>
    </location>
</feature>
<dbReference type="InterPro" id="IPR045340">
    <property type="entry name" value="DUF6533"/>
</dbReference>
<feature type="compositionally biased region" description="Basic and acidic residues" evidence="1">
    <location>
        <begin position="298"/>
        <end position="321"/>
    </location>
</feature>
<dbReference type="Pfam" id="PF20151">
    <property type="entry name" value="DUF6533"/>
    <property type="match status" value="1"/>
</dbReference>
<evidence type="ECO:0000256" key="2">
    <source>
        <dbReference type="SAM" id="Phobius"/>
    </source>
</evidence>
<keyword evidence="5" id="KW-1185">Reference proteome</keyword>
<dbReference type="AlphaFoldDB" id="G4TS94"/>
<keyword evidence="2" id="KW-0812">Transmembrane</keyword>
<organism evidence="4 5">
    <name type="scientific">Serendipita indica (strain DSM 11827)</name>
    <name type="common">Root endophyte fungus</name>
    <name type="synonym">Piriformospora indica</name>
    <dbReference type="NCBI Taxonomy" id="1109443"/>
    <lineage>
        <taxon>Eukaryota</taxon>
        <taxon>Fungi</taxon>
        <taxon>Dikarya</taxon>
        <taxon>Basidiomycota</taxon>
        <taxon>Agaricomycotina</taxon>
        <taxon>Agaricomycetes</taxon>
        <taxon>Sebacinales</taxon>
        <taxon>Serendipitaceae</taxon>
        <taxon>Serendipita</taxon>
    </lineage>
</organism>
<feature type="transmembrane region" description="Helical" evidence="2">
    <location>
        <begin position="71"/>
        <end position="92"/>
    </location>
</feature>
<evidence type="ECO:0000256" key="1">
    <source>
        <dbReference type="SAM" id="MobiDB-lite"/>
    </source>
</evidence>
<dbReference type="Proteomes" id="UP000007148">
    <property type="component" value="Unassembled WGS sequence"/>
</dbReference>
<gene>
    <name evidence="4" type="ORF">PIIN_08140</name>
</gene>
<evidence type="ECO:0000313" key="5">
    <source>
        <dbReference type="Proteomes" id="UP000007148"/>
    </source>
</evidence>
<dbReference type="OrthoDB" id="3193253at2759"/>
<reference evidence="4 5" key="1">
    <citation type="journal article" date="2011" name="PLoS Pathog.">
        <title>Endophytic Life Strategies Decoded by Genome and Transcriptome Analyses of the Mutualistic Root Symbiont Piriformospora indica.</title>
        <authorList>
            <person name="Zuccaro A."/>
            <person name="Lahrmann U."/>
            <person name="Guldener U."/>
            <person name="Langen G."/>
            <person name="Pfiffi S."/>
            <person name="Biedenkopf D."/>
            <person name="Wong P."/>
            <person name="Samans B."/>
            <person name="Grimm C."/>
            <person name="Basiewicz M."/>
            <person name="Murat C."/>
            <person name="Martin F."/>
            <person name="Kogel K.H."/>
        </authorList>
    </citation>
    <scope>NUCLEOTIDE SEQUENCE [LARGE SCALE GENOMIC DNA]</scope>
    <source>
        <strain evidence="4 5">DSM 11827</strain>
    </source>
</reference>
<feature type="region of interest" description="Disordered" evidence="1">
    <location>
        <begin position="292"/>
        <end position="321"/>
    </location>
</feature>
<feature type="transmembrane region" description="Helical" evidence="2">
    <location>
        <begin position="129"/>
        <end position="150"/>
    </location>
</feature>
<accession>G4TS94</accession>
<feature type="region of interest" description="Disordered" evidence="1">
    <location>
        <begin position="360"/>
        <end position="396"/>
    </location>
</feature>
<protein>
    <recommendedName>
        <fullName evidence="3">DUF6533 domain-containing protein</fullName>
    </recommendedName>
</protein>
<feature type="transmembrane region" description="Helical" evidence="2">
    <location>
        <begin position="98"/>
        <end position="117"/>
    </location>
</feature>
<dbReference type="InParanoid" id="G4TS94"/>
<evidence type="ECO:0000313" key="4">
    <source>
        <dbReference type="EMBL" id="CCA74187.1"/>
    </source>
</evidence>
<evidence type="ECO:0000259" key="3">
    <source>
        <dbReference type="Pfam" id="PF20151"/>
    </source>
</evidence>
<name>G4TS94_SERID</name>
<dbReference type="HOGENOM" id="CLU_035509_1_4_1"/>